<name>A0A160TWY6_9ZZZZ</name>
<comment type="pathway">
    <text evidence="1">Cofactor biosynthesis; (R)-pantothenate biosynthesis; (R)-pantoate from 3-methyl-2-oxobutanoate: step 1/2.</text>
</comment>
<dbReference type="EMBL" id="CZQD01000018">
    <property type="protein sequence ID" value="CUS56100.1"/>
    <property type="molecule type" value="Genomic_DNA"/>
</dbReference>
<dbReference type="InterPro" id="IPR003700">
    <property type="entry name" value="Pantoate_hydroxy_MeTrfase"/>
</dbReference>
<dbReference type="AlphaFoldDB" id="A0A160TWY6"/>
<dbReference type="PANTHER" id="PTHR20881">
    <property type="entry name" value="3-METHYL-2-OXOBUTANOATE HYDROXYMETHYLTRANSFERASE"/>
    <property type="match status" value="1"/>
</dbReference>
<dbReference type="GO" id="GO:0015940">
    <property type="term" value="P:pantothenate biosynthetic process"/>
    <property type="evidence" value="ECO:0007669"/>
    <property type="project" value="InterPro"/>
</dbReference>
<dbReference type="GO" id="GO:0032259">
    <property type="term" value="P:methylation"/>
    <property type="evidence" value="ECO:0007669"/>
    <property type="project" value="UniProtKB-KW"/>
</dbReference>
<dbReference type="PIRSF" id="PIRSF000388">
    <property type="entry name" value="Pantoate_hydroxy_MeTrfase"/>
    <property type="match status" value="1"/>
</dbReference>
<keyword evidence="5" id="KW-0489">Methyltransferase</keyword>
<dbReference type="HAMAP" id="MF_00156">
    <property type="entry name" value="PanB"/>
    <property type="match status" value="1"/>
</dbReference>
<organism evidence="5">
    <name type="scientific">hydrothermal vent metagenome</name>
    <dbReference type="NCBI Taxonomy" id="652676"/>
    <lineage>
        <taxon>unclassified sequences</taxon>
        <taxon>metagenomes</taxon>
        <taxon>ecological metagenomes</taxon>
    </lineage>
</organism>
<evidence type="ECO:0000256" key="1">
    <source>
        <dbReference type="ARBA" id="ARBA00005033"/>
    </source>
</evidence>
<gene>
    <name evidence="5" type="ORF">MGWOODY_Hyp2558</name>
</gene>
<evidence type="ECO:0000313" key="5">
    <source>
        <dbReference type="EMBL" id="CUS56100.1"/>
    </source>
</evidence>
<dbReference type="InterPro" id="IPR040442">
    <property type="entry name" value="Pyrv_kinase-like_dom_sf"/>
</dbReference>
<evidence type="ECO:0000256" key="3">
    <source>
        <dbReference type="ARBA" id="ARBA00012618"/>
    </source>
</evidence>
<dbReference type="GO" id="GO:0008168">
    <property type="term" value="F:methyltransferase activity"/>
    <property type="evidence" value="ECO:0007669"/>
    <property type="project" value="UniProtKB-KW"/>
</dbReference>
<dbReference type="CDD" id="cd06557">
    <property type="entry name" value="KPHMT-like"/>
    <property type="match status" value="1"/>
</dbReference>
<dbReference type="GO" id="GO:0003864">
    <property type="term" value="F:3-methyl-2-oxobutanoate hydroxymethyltransferase activity"/>
    <property type="evidence" value="ECO:0007669"/>
    <property type="project" value="UniProtKB-EC"/>
</dbReference>
<dbReference type="PANTHER" id="PTHR20881:SF0">
    <property type="entry name" value="3-METHYL-2-OXOBUTANOATE HYDROXYMETHYLTRANSFERASE"/>
    <property type="match status" value="1"/>
</dbReference>
<protein>
    <recommendedName>
        <fullName evidence="3">3-methyl-2-oxobutanoate hydroxymethyltransferase</fullName>
        <ecNumber evidence="3">2.1.2.11</ecNumber>
    </recommendedName>
</protein>
<dbReference type="InterPro" id="IPR015813">
    <property type="entry name" value="Pyrv/PenolPyrv_kinase-like_dom"/>
</dbReference>
<keyword evidence="4 5" id="KW-0808">Transferase</keyword>
<dbReference type="NCBIfam" id="NF001452">
    <property type="entry name" value="PRK00311.1"/>
    <property type="match status" value="1"/>
</dbReference>
<evidence type="ECO:0000256" key="4">
    <source>
        <dbReference type="ARBA" id="ARBA00022679"/>
    </source>
</evidence>
<accession>A0A160TWY6</accession>
<dbReference type="FunFam" id="3.20.20.60:FF:000003">
    <property type="entry name" value="3-methyl-2-oxobutanoate hydroxymethyltransferase"/>
    <property type="match status" value="1"/>
</dbReference>
<dbReference type="SUPFAM" id="SSF51621">
    <property type="entry name" value="Phosphoenolpyruvate/pyruvate domain"/>
    <property type="match status" value="1"/>
</dbReference>
<dbReference type="GO" id="GO:0000287">
    <property type="term" value="F:magnesium ion binding"/>
    <property type="evidence" value="ECO:0007669"/>
    <property type="project" value="TreeGrafter"/>
</dbReference>
<dbReference type="NCBIfam" id="TIGR00222">
    <property type="entry name" value="panB"/>
    <property type="match status" value="1"/>
</dbReference>
<dbReference type="GO" id="GO:0005737">
    <property type="term" value="C:cytoplasm"/>
    <property type="evidence" value="ECO:0007669"/>
    <property type="project" value="TreeGrafter"/>
</dbReference>
<reference evidence="5" key="1">
    <citation type="submission" date="2015-10" db="EMBL/GenBank/DDBJ databases">
        <authorList>
            <person name="Gilbert D.G."/>
        </authorList>
    </citation>
    <scope>NUCLEOTIDE SEQUENCE</scope>
</reference>
<comment type="similarity">
    <text evidence="2">Belongs to the PanB family.</text>
</comment>
<dbReference type="Gene3D" id="3.20.20.60">
    <property type="entry name" value="Phosphoenolpyruvate-binding domains"/>
    <property type="match status" value="1"/>
</dbReference>
<evidence type="ECO:0000256" key="2">
    <source>
        <dbReference type="ARBA" id="ARBA00008676"/>
    </source>
</evidence>
<proteinExistence type="inferred from homology"/>
<dbReference type="Pfam" id="PF02548">
    <property type="entry name" value="Pantoate_transf"/>
    <property type="match status" value="1"/>
</dbReference>
<sequence>MRLPAGLRQAKSLAMSKQTRISRKTVKDIAAAKGGEPLVCLTAYDAPMAEIMDPHADLILVGDSVGMVVHGLPSTVGVTMEMMILHGQAVMRGSQQAFVVVDMPFGSYETSEDQAFLNAARIMKETGCQAVKIESGAYAATQIAHLVERGIPVMGHVGLRPQAVNVDGGFRAKGRTESERDIVLNEARAADEAGAFAIVIEGVARDLADEITKAVSCPTIGIGASASCDGQVLVTQDMLGLFDWAPKFVRRYADLRSEIDTALGQFAVDVRSREFPGEAETYSLRKPEAKQP</sequence>
<dbReference type="EC" id="2.1.2.11" evidence="3"/>